<gene>
    <name evidence="1" type="ORF">SJAV_25380</name>
</gene>
<organism evidence="1">
    <name type="scientific">Sulfurisphaera javensis</name>
    <dbReference type="NCBI Taxonomy" id="2049879"/>
    <lineage>
        <taxon>Archaea</taxon>
        <taxon>Thermoproteota</taxon>
        <taxon>Thermoprotei</taxon>
        <taxon>Sulfolobales</taxon>
        <taxon>Sulfolobaceae</taxon>
        <taxon>Sulfurisphaera</taxon>
    </lineage>
</organism>
<name>A0AAT9GUN3_9CREN</name>
<sequence length="377" mass="44297">MRLVVATNFDDELVEKIHQYPVKYMYGSQTETLTGHGRASFILPKVDDERLKSHIELLHSYKIKFLYTMNTANLYGKEYSEKFHEDLKKEVDKLVNFGVDGFIVALPFLIYFIKREYPDIEVSVSSFARITHIRKVEEYLKMGVNTVIMDEDTNRNFSLLEQSAKLAKKYNADIEVITNNTCLWGCPYKLTHDQVTSYASAKDGIKGIWYEFPVLFCATEVRNDFANIIRMRWIRPEDLHYYEEIGIDRFKIAGRNKKTDWLVNVVKAYSERKYEGNLLDILSYVQGRATTSALRKINSSSQYEILMKIYVDNNAFPPNWLSYFKYNRCEERSCEDCKYCDIIAEKTIRVEGELPRDKIRPPIELIPRFREDGKNKQ</sequence>
<dbReference type="InterPro" id="IPR051454">
    <property type="entry name" value="RNA/ubiquinone_mod_enzymes"/>
</dbReference>
<dbReference type="AlphaFoldDB" id="A0AAT9GUN3"/>
<evidence type="ECO:0000313" key="1">
    <source>
        <dbReference type="EMBL" id="BFH74594.1"/>
    </source>
</evidence>
<proteinExistence type="predicted"/>
<dbReference type="InterPro" id="IPR001539">
    <property type="entry name" value="Peptidase_U32"/>
</dbReference>
<accession>A0AAT9GUN3</accession>
<dbReference type="Pfam" id="PF01136">
    <property type="entry name" value="Peptidase_U32"/>
    <property type="match status" value="1"/>
</dbReference>
<dbReference type="KEGG" id="sjv:SJAV_25380"/>
<dbReference type="EMBL" id="AP031322">
    <property type="protein sequence ID" value="BFH74594.1"/>
    <property type="molecule type" value="Genomic_DNA"/>
</dbReference>
<dbReference type="PANTHER" id="PTHR30217:SF10">
    <property type="entry name" value="23S RRNA 5-HYDROXYCYTIDINE C2501 SYNTHASE"/>
    <property type="match status" value="1"/>
</dbReference>
<protein>
    <submittedName>
        <fullName evidence="1">Peptidase U32 family protein</fullName>
    </submittedName>
</protein>
<dbReference type="GeneID" id="92355496"/>
<reference evidence="1" key="1">
    <citation type="submission" date="2024-03" db="EMBL/GenBank/DDBJ databases">
        <title>Complete genome sequence of Sulfurisphaera javensis strain KD-1.</title>
        <authorList>
            <person name="Sakai H."/>
            <person name="Nur N."/>
            <person name="Suwanto A."/>
            <person name="Kurosawa N."/>
        </authorList>
    </citation>
    <scope>NUCLEOTIDE SEQUENCE</scope>
    <source>
        <strain evidence="1">KD-1</strain>
    </source>
</reference>
<dbReference type="PANTHER" id="PTHR30217">
    <property type="entry name" value="PEPTIDASE U32 FAMILY"/>
    <property type="match status" value="1"/>
</dbReference>
<dbReference type="RefSeq" id="WP_369610093.1">
    <property type="nucleotide sequence ID" value="NZ_AP031322.1"/>
</dbReference>